<dbReference type="AlphaFoldDB" id="X1GGV5"/>
<accession>X1GGV5</accession>
<dbReference type="EMBL" id="BARU01018433">
    <property type="protein sequence ID" value="GAH56422.1"/>
    <property type="molecule type" value="Genomic_DNA"/>
</dbReference>
<evidence type="ECO:0000313" key="2">
    <source>
        <dbReference type="EMBL" id="GAH56422.1"/>
    </source>
</evidence>
<keyword evidence="1" id="KW-1133">Transmembrane helix</keyword>
<evidence type="ECO:0000256" key="1">
    <source>
        <dbReference type="SAM" id="Phobius"/>
    </source>
</evidence>
<sequence length="43" mass="4824">MYRYADPDTVWINTVKRRKLVGYCIGISPLYAGISVAKGCWAS</sequence>
<feature type="non-terminal residue" evidence="2">
    <location>
        <position position="43"/>
    </location>
</feature>
<feature type="transmembrane region" description="Helical" evidence="1">
    <location>
        <begin position="20"/>
        <end position="41"/>
    </location>
</feature>
<protein>
    <submittedName>
        <fullName evidence="2">Uncharacterized protein</fullName>
    </submittedName>
</protein>
<organism evidence="2">
    <name type="scientific">marine sediment metagenome</name>
    <dbReference type="NCBI Taxonomy" id="412755"/>
    <lineage>
        <taxon>unclassified sequences</taxon>
        <taxon>metagenomes</taxon>
        <taxon>ecological metagenomes</taxon>
    </lineage>
</organism>
<keyword evidence="1" id="KW-0812">Transmembrane</keyword>
<keyword evidence="1" id="KW-0472">Membrane</keyword>
<proteinExistence type="predicted"/>
<name>X1GGV5_9ZZZZ</name>
<reference evidence="2" key="1">
    <citation type="journal article" date="2014" name="Front. Microbiol.">
        <title>High frequency of phylogenetically diverse reductive dehalogenase-homologous genes in deep subseafloor sedimentary metagenomes.</title>
        <authorList>
            <person name="Kawai M."/>
            <person name="Futagami T."/>
            <person name="Toyoda A."/>
            <person name="Takaki Y."/>
            <person name="Nishi S."/>
            <person name="Hori S."/>
            <person name="Arai W."/>
            <person name="Tsubouchi T."/>
            <person name="Morono Y."/>
            <person name="Uchiyama I."/>
            <person name="Ito T."/>
            <person name="Fujiyama A."/>
            <person name="Inagaki F."/>
            <person name="Takami H."/>
        </authorList>
    </citation>
    <scope>NUCLEOTIDE SEQUENCE</scope>
    <source>
        <strain evidence="2">Expedition CK06-06</strain>
    </source>
</reference>
<comment type="caution">
    <text evidence="2">The sequence shown here is derived from an EMBL/GenBank/DDBJ whole genome shotgun (WGS) entry which is preliminary data.</text>
</comment>
<gene>
    <name evidence="2" type="ORF">S03H2_30469</name>
</gene>